<dbReference type="EMBL" id="PGTZ01000010">
    <property type="protein sequence ID" value="PJI86663.1"/>
    <property type="molecule type" value="Genomic_DNA"/>
</dbReference>
<evidence type="ECO:0000256" key="8">
    <source>
        <dbReference type="SAM" id="MobiDB-lite"/>
    </source>
</evidence>
<feature type="transmembrane region" description="Helical" evidence="9">
    <location>
        <begin position="174"/>
        <end position="198"/>
    </location>
</feature>
<protein>
    <submittedName>
        <fullName evidence="10">Putative PurR-regulated permease PerM</fullName>
    </submittedName>
</protein>
<evidence type="ECO:0000256" key="9">
    <source>
        <dbReference type="SAM" id="Phobius"/>
    </source>
</evidence>
<feature type="transmembrane region" description="Helical" evidence="9">
    <location>
        <begin position="40"/>
        <end position="62"/>
    </location>
</feature>
<feature type="transmembrane region" description="Helical" evidence="9">
    <location>
        <begin position="68"/>
        <end position="90"/>
    </location>
</feature>
<comment type="caution">
    <text evidence="10">The sequence shown here is derived from an EMBL/GenBank/DDBJ whole genome shotgun (WGS) entry which is preliminary data.</text>
</comment>
<comment type="similarity">
    <text evidence="2">Belongs to the autoinducer-2 exporter (AI-2E) (TC 2.A.86) family.</text>
</comment>
<dbReference type="GO" id="GO:0005886">
    <property type="term" value="C:plasma membrane"/>
    <property type="evidence" value="ECO:0007669"/>
    <property type="project" value="UniProtKB-SubCell"/>
</dbReference>
<dbReference type="Proteomes" id="UP000231586">
    <property type="component" value="Unassembled WGS sequence"/>
</dbReference>
<organism evidence="10 11">
    <name type="scientific">Luteimicrobium subarcticum</name>
    <dbReference type="NCBI Taxonomy" id="620910"/>
    <lineage>
        <taxon>Bacteria</taxon>
        <taxon>Bacillati</taxon>
        <taxon>Actinomycetota</taxon>
        <taxon>Actinomycetes</taxon>
        <taxon>Micrococcales</taxon>
        <taxon>Luteimicrobium</taxon>
    </lineage>
</organism>
<evidence type="ECO:0000256" key="4">
    <source>
        <dbReference type="ARBA" id="ARBA00022475"/>
    </source>
</evidence>
<dbReference type="GO" id="GO:0055085">
    <property type="term" value="P:transmembrane transport"/>
    <property type="evidence" value="ECO:0007669"/>
    <property type="project" value="TreeGrafter"/>
</dbReference>
<sequence length="426" mass="46332">MRYVLDMADARPALFSVPLDGVDGAGRRTGGRSPRTPPPWLWRALLMTALAVFVAAFAWFALRNLEGLLVDLLLAFFLTLVLEPTVVWLVRHGWRRTVAAGTALGGFIVAVCVVAVLFGRLFVEQLVGLFEALPHLYEDLTQWASDELGVQLPASEDVVHSTLSRYGNDVASGVWLVGTGLVGVIFSLATILLIVYYLSSAGPRFRRTVCSWLPQQRQSEMLRLWDITQIKVSDFVTSRVVLAALSSFFTWIFLTIIHTPYAVPLALFTGVVSQFVPTIGTYIGGALPTLVALTAQGVGAMVAVLVFIIVYQQIENYVFSPKVSARALEMNPAVSFVVVIAFGAVFGAIGAFLALPIAATIQAAASTYLQRHELVDSASLYDPEPTSRSLGTPDDGHRGSRRRRANHAATIEAARTVDERIENGIE</sequence>
<dbReference type="PANTHER" id="PTHR21716:SF53">
    <property type="entry name" value="PERMEASE PERM-RELATED"/>
    <property type="match status" value="1"/>
</dbReference>
<accession>A0A2M8W6V5</accession>
<dbReference type="InterPro" id="IPR002549">
    <property type="entry name" value="AI-2E-like"/>
</dbReference>
<feature type="transmembrane region" description="Helical" evidence="9">
    <location>
        <begin position="290"/>
        <end position="314"/>
    </location>
</feature>
<comment type="subcellular location">
    <subcellularLocation>
        <location evidence="1">Cell membrane</location>
        <topology evidence="1">Multi-pass membrane protein</topology>
    </subcellularLocation>
</comment>
<feature type="region of interest" description="Disordered" evidence="8">
    <location>
        <begin position="380"/>
        <end position="407"/>
    </location>
</feature>
<proteinExistence type="inferred from homology"/>
<reference evidence="10 11" key="1">
    <citation type="submission" date="2017-11" db="EMBL/GenBank/DDBJ databases">
        <title>Genomic Encyclopedia of Archaeal and Bacterial Type Strains, Phase II (KMG-II): From Individual Species to Whole Genera.</title>
        <authorList>
            <person name="Goeker M."/>
        </authorList>
    </citation>
    <scope>NUCLEOTIDE SEQUENCE [LARGE SCALE GENOMIC DNA]</scope>
    <source>
        <strain evidence="10 11">DSM 22413</strain>
    </source>
</reference>
<evidence type="ECO:0000256" key="1">
    <source>
        <dbReference type="ARBA" id="ARBA00004651"/>
    </source>
</evidence>
<keyword evidence="3" id="KW-0813">Transport</keyword>
<evidence type="ECO:0000256" key="7">
    <source>
        <dbReference type="ARBA" id="ARBA00023136"/>
    </source>
</evidence>
<evidence type="ECO:0000256" key="5">
    <source>
        <dbReference type="ARBA" id="ARBA00022692"/>
    </source>
</evidence>
<keyword evidence="7 9" id="KW-0472">Membrane</keyword>
<feature type="transmembrane region" description="Helical" evidence="9">
    <location>
        <begin position="334"/>
        <end position="361"/>
    </location>
</feature>
<feature type="transmembrane region" description="Helical" evidence="9">
    <location>
        <begin position="263"/>
        <end position="283"/>
    </location>
</feature>
<keyword evidence="6 9" id="KW-1133">Transmembrane helix</keyword>
<evidence type="ECO:0000313" key="11">
    <source>
        <dbReference type="Proteomes" id="UP000231586"/>
    </source>
</evidence>
<dbReference type="AlphaFoldDB" id="A0A2M8W6V5"/>
<dbReference type="PANTHER" id="PTHR21716">
    <property type="entry name" value="TRANSMEMBRANE PROTEIN"/>
    <property type="match status" value="1"/>
</dbReference>
<keyword evidence="4" id="KW-1003">Cell membrane</keyword>
<evidence type="ECO:0000256" key="2">
    <source>
        <dbReference type="ARBA" id="ARBA00009773"/>
    </source>
</evidence>
<evidence type="ECO:0000256" key="6">
    <source>
        <dbReference type="ARBA" id="ARBA00022989"/>
    </source>
</evidence>
<gene>
    <name evidence="10" type="ORF">CLV34_2583</name>
</gene>
<name>A0A2M8W6V5_9MICO</name>
<evidence type="ECO:0000256" key="3">
    <source>
        <dbReference type="ARBA" id="ARBA00022448"/>
    </source>
</evidence>
<dbReference type="Pfam" id="PF01594">
    <property type="entry name" value="AI-2E_transport"/>
    <property type="match status" value="1"/>
</dbReference>
<feature type="transmembrane region" description="Helical" evidence="9">
    <location>
        <begin position="102"/>
        <end position="123"/>
    </location>
</feature>
<keyword evidence="5 9" id="KW-0812">Transmembrane</keyword>
<keyword evidence="11" id="KW-1185">Reference proteome</keyword>
<evidence type="ECO:0000313" key="10">
    <source>
        <dbReference type="EMBL" id="PJI86663.1"/>
    </source>
</evidence>
<feature type="transmembrane region" description="Helical" evidence="9">
    <location>
        <begin position="240"/>
        <end position="257"/>
    </location>
</feature>